<dbReference type="EMBL" id="SRMQ01000015">
    <property type="protein sequence ID" value="TGJ75546.1"/>
    <property type="molecule type" value="Genomic_DNA"/>
</dbReference>
<evidence type="ECO:0000313" key="2">
    <source>
        <dbReference type="EMBL" id="TGJ75546.1"/>
    </source>
</evidence>
<keyword evidence="1" id="KW-1133">Transmembrane helix</keyword>
<keyword evidence="1" id="KW-0812">Transmembrane</keyword>
<name>A0A4Z0YCH6_9FIRM</name>
<keyword evidence="1" id="KW-0472">Membrane</keyword>
<gene>
    <name evidence="2" type="ORF">CAGA_23470</name>
</gene>
<dbReference type="Proteomes" id="UP000297714">
    <property type="component" value="Unassembled WGS sequence"/>
</dbReference>
<proteinExistence type="predicted"/>
<sequence>MTAIIDILLYLVIIGVAMFIISVLMYCIIQVVNKIHRADIAAERIRLNRALIRKELGRNGI</sequence>
<reference evidence="2 3" key="1">
    <citation type="submission" date="2019-04" db="EMBL/GenBank/DDBJ databases">
        <authorList>
            <person name="Poehlein A."/>
            <person name="Bengelsdorf F.R."/>
            <person name="Duerre P."/>
            <person name="Daniel R."/>
        </authorList>
    </citation>
    <scope>NUCLEOTIDE SEQUENCE [LARGE SCALE GENOMIC DNA]</scope>
    <source>
        <strain evidence="2 3">BS-1</strain>
    </source>
</reference>
<accession>A0A4Z0YCH6</accession>
<evidence type="ECO:0000256" key="1">
    <source>
        <dbReference type="SAM" id="Phobius"/>
    </source>
</evidence>
<organism evidence="2 3">
    <name type="scientific">Caproiciproducens galactitolivorans</name>
    <dbReference type="NCBI Taxonomy" id="642589"/>
    <lineage>
        <taxon>Bacteria</taxon>
        <taxon>Bacillati</taxon>
        <taxon>Bacillota</taxon>
        <taxon>Clostridia</taxon>
        <taxon>Eubacteriales</taxon>
        <taxon>Acutalibacteraceae</taxon>
        <taxon>Caproiciproducens</taxon>
    </lineage>
</organism>
<feature type="transmembrane region" description="Helical" evidence="1">
    <location>
        <begin position="7"/>
        <end position="29"/>
    </location>
</feature>
<dbReference type="RefSeq" id="WP_135660998.1">
    <property type="nucleotide sequence ID" value="NZ_SRMQ01000015.1"/>
</dbReference>
<comment type="caution">
    <text evidence="2">The sequence shown here is derived from an EMBL/GenBank/DDBJ whole genome shotgun (WGS) entry which is preliminary data.</text>
</comment>
<dbReference type="AlphaFoldDB" id="A0A4Z0YCH6"/>
<evidence type="ECO:0000313" key="3">
    <source>
        <dbReference type="Proteomes" id="UP000297714"/>
    </source>
</evidence>
<protein>
    <submittedName>
        <fullName evidence="2">Uncharacterized protein</fullName>
    </submittedName>
</protein>
<keyword evidence="3" id="KW-1185">Reference proteome</keyword>